<dbReference type="STRING" id="121292.AU252_01390"/>
<evidence type="ECO:0000313" key="8">
    <source>
        <dbReference type="EMBL" id="ALV39985.1"/>
    </source>
</evidence>
<dbReference type="PIRSF" id="PIRSF015582">
    <property type="entry name" value="Cit_lyase_B"/>
    <property type="match status" value="1"/>
</dbReference>
<dbReference type="SUPFAM" id="SSF51621">
    <property type="entry name" value="Phosphoenolpyruvate/pyruvate domain"/>
    <property type="match status" value="1"/>
</dbReference>
<dbReference type="InterPro" id="IPR005000">
    <property type="entry name" value="Aldolase/citrate-lyase_domain"/>
</dbReference>
<dbReference type="Pfam" id="PF03328">
    <property type="entry name" value="HpcH_HpaI"/>
    <property type="match status" value="1"/>
</dbReference>
<keyword evidence="8" id="KW-0456">Lyase</keyword>
<dbReference type="InterPro" id="IPR015813">
    <property type="entry name" value="Pyrv/PenolPyrv_kinase-like_dom"/>
</dbReference>
<dbReference type="Gene3D" id="3.20.20.60">
    <property type="entry name" value="Phosphoenolpyruvate-binding domains"/>
    <property type="match status" value="1"/>
</dbReference>
<feature type="domain" description="HpcH/HpaI aldolase/citrate lyase" evidence="7">
    <location>
        <begin position="10"/>
        <end position="211"/>
    </location>
</feature>
<evidence type="ECO:0000256" key="4">
    <source>
        <dbReference type="PIRSR" id="PIRSR015582-1"/>
    </source>
</evidence>
<dbReference type="EMBL" id="CP013747">
    <property type="protein sequence ID" value="ALV39985.1"/>
    <property type="molecule type" value="Genomic_DNA"/>
</dbReference>
<feature type="binding site" evidence="4">
    <location>
        <position position="112"/>
    </location>
    <ligand>
        <name>substrate</name>
    </ligand>
</feature>
<dbReference type="AlphaFoldDB" id="A0A0U3R429"/>
<protein>
    <submittedName>
        <fullName evidence="8">Citrate lyase</fullName>
    </submittedName>
</protein>
<feature type="binding site" evidence="5">
    <location>
        <position position="112"/>
    </location>
    <ligand>
        <name>Mg(2+)</name>
        <dbReference type="ChEBI" id="CHEBI:18420"/>
    </ligand>
</feature>
<evidence type="ECO:0000256" key="3">
    <source>
        <dbReference type="ARBA" id="ARBA00022842"/>
    </source>
</evidence>
<dbReference type="GO" id="GO:0016829">
    <property type="term" value="F:lyase activity"/>
    <property type="evidence" value="ECO:0007669"/>
    <property type="project" value="UniProtKB-KW"/>
</dbReference>
<evidence type="ECO:0000313" key="9">
    <source>
        <dbReference type="Proteomes" id="UP000065151"/>
    </source>
</evidence>
<dbReference type="GO" id="GO:0006107">
    <property type="term" value="P:oxaloacetate metabolic process"/>
    <property type="evidence" value="ECO:0007669"/>
    <property type="project" value="TreeGrafter"/>
</dbReference>
<comment type="cofactor">
    <cofactor evidence="1">
        <name>Mg(2+)</name>
        <dbReference type="ChEBI" id="CHEBI:18420"/>
    </cofactor>
</comment>
<evidence type="ECO:0000256" key="5">
    <source>
        <dbReference type="PIRSR" id="PIRSR015582-2"/>
    </source>
</evidence>
<evidence type="ECO:0000256" key="6">
    <source>
        <dbReference type="SAM" id="MobiDB-lite"/>
    </source>
</evidence>
<dbReference type="PANTHER" id="PTHR32308">
    <property type="entry name" value="LYASE BETA SUBUNIT, PUTATIVE (AFU_ORTHOLOGUE AFUA_4G13030)-RELATED"/>
    <property type="match status" value="1"/>
</dbReference>
<dbReference type="Proteomes" id="UP000065151">
    <property type="component" value="Chromosome"/>
</dbReference>
<keyword evidence="3 5" id="KW-0460">Magnesium</keyword>
<dbReference type="GO" id="GO:0000287">
    <property type="term" value="F:magnesium ion binding"/>
    <property type="evidence" value="ECO:0007669"/>
    <property type="project" value="TreeGrafter"/>
</dbReference>
<feature type="region of interest" description="Disordered" evidence="6">
    <location>
        <begin position="268"/>
        <end position="291"/>
    </location>
</feature>
<reference evidence="8 9" key="1">
    <citation type="submission" date="2015-12" db="EMBL/GenBank/DDBJ databases">
        <authorList>
            <person name="Shamseldin A."/>
            <person name="Moawad H."/>
            <person name="Abd El-Rahim W.M."/>
            <person name="Sadowsky M.J."/>
        </authorList>
    </citation>
    <scope>NUCLEOTIDE SEQUENCE [LARGE SCALE GENOMIC DNA]</scope>
    <source>
        <strain evidence="8 9">Ar51</strain>
    </source>
</reference>
<organism evidence="8">
    <name type="scientific">Pseudarthrobacter sulfonivorans</name>
    <dbReference type="NCBI Taxonomy" id="121292"/>
    <lineage>
        <taxon>Bacteria</taxon>
        <taxon>Bacillati</taxon>
        <taxon>Actinomycetota</taxon>
        <taxon>Actinomycetes</taxon>
        <taxon>Micrococcales</taxon>
        <taxon>Micrococcaceae</taxon>
        <taxon>Pseudarthrobacter</taxon>
    </lineage>
</organism>
<evidence type="ECO:0000256" key="1">
    <source>
        <dbReference type="ARBA" id="ARBA00001946"/>
    </source>
</evidence>
<dbReference type="KEGG" id="psul:AU252_01390"/>
<dbReference type="InterPro" id="IPR040442">
    <property type="entry name" value="Pyrv_kinase-like_dom_sf"/>
</dbReference>
<dbReference type="InterPro" id="IPR011206">
    <property type="entry name" value="Citrate_lyase_beta/mcl1/mcl2"/>
</dbReference>
<sequence length="291" mass="31078">MTDFEMGPALLFCPASRPDRYGKAMDRADAVILDLEDAVAPQDREEARQSLIANPMDPDRTVVRINPAGSDDFAQDLRALQQTRYKHVMLAKTEEPESLAQLADYSIVALCETAKGIINAPAIAAAPNVVALMWGAEDMIASLGGTSSRRPDGQYRDVALHARSHVLLAAGAAGKAALDSVYVDIADLAGLKEECDDAIASGFTAKASIHPSQMPVIRAAYTPTQTEVEQAQRMLAAAEQTGGVFTFEGRMVDEPVLRHARKTLSRAGLADGQDQMTVPATGSVSDSRAVR</sequence>
<proteinExistence type="predicted"/>
<evidence type="ECO:0000259" key="7">
    <source>
        <dbReference type="Pfam" id="PF03328"/>
    </source>
</evidence>
<name>A0A0U3R429_9MICC</name>
<feature type="binding site" evidence="5">
    <location>
        <position position="138"/>
    </location>
    <ligand>
        <name>Mg(2+)</name>
        <dbReference type="ChEBI" id="CHEBI:18420"/>
    </ligand>
</feature>
<feature type="compositionally biased region" description="Polar residues" evidence="6">
    <location>
        <begin position="274"/>
        <end position="291"/>
    </location>
</feature>
<feature type="binding site" evidence="4">
    <location>
        <position position="64"/>
    </location>
    <ligand>
        <name>substrate</name>
    </ligand>
</feature>
<gene>
    <name evidence="8" type="ORF">AU252_01390</name>
</gene>
<accession>A0A0U3R429</accession>
<evidence type="ECO:0000256" key="2">
    <source>
        <dbReference type="ARBA" id="ARBA00022723"/>
    </source>
</evidence>
<keyword evidence="2 5" id="KW-0479">Metal-binding</keyword>
<dbReference type="PANTHER" id="PTHR32308:SF10">
    <property type="entry name" value="CITRATE LYASE SUBUNIT BETA"/>
    <property type="match status" value="1"/>
</dbReference>